<dbReference type="EMBL" id="JAIZAY010000021">
    <property type="protein sequence ID" value="KAJ8021230.1"/>
    <property type="molecule type" value="Genomic_DNA"/>
</dbReference>
<reference evidence="1" key="1">
    <citation type="submission" date="2021-10" db="EMBL/GenBank/DDBJ databases">
        <title>Tropical sea cucumber genome reveals ecological adaptation and Cuvierian tubules defense mechanism.</title>
        <authorList>
            <person name="Chen T."/>
        </authorList>
    </citation>
    <scope>NUCLEOTIDE SEQUENCE</scope>
    <source>
        <strain evidence="1">Nanhai2018</strain>
        <tissue evidence="1">Muscle</tissue>
    </source>
</reference>
<accession>A0A9Q1BC48</accession>
<comment type="caution">
    <text evidence="1">The sequence shown here is derived from an EMBL/GenBank/DDBJ whole genome shotgun (WGS) entry which is preliminary data.</text>
</comment>
<sequence length="61" mass="6795">MMWKVESTLLPLNIFQKFLPSAPPKPLSVKKHSENALASPSHLCYTTISSKNIPKIAPFCI</sequence>
<gene>
    <name evidence="1" type="ORF">HOLleu_38369</name>
</gene>
<evidence type="ECO:0000313" key="1">
    <source>
        <dbReference type="EMBL" id="KAJ8021230.1"/>
    </source>
</evidence>
<name>A0A9Q1BC48_HOLLE</name>
<dbReference type="Proteomes" id="UP001152320">
    <property type="component" value="Chromosome 21"/>
</dbReference>
<proteinExistence type="predicted"/>
<dbReference type="AlphaFoldDB" id="A0A9Q1BC48"/>
<evidence type="ECO:0000313" key="2">
    <source>
        <dbReference type="Proteomes" id="UP001152320"/>
    </source>
</evidence>
<keyword evidence="2" id="KW-1185">Reference proteome</keyword>
<protein>
    <submittedName>
        <fullName evidence="1">Uncharacterized protein</fullName>
    </submittedName>
</protein>
<organism evidence="1 2">
    <name type="scientific">Holothuria leucospilota</name>
    <name type="common">Black long sea cucumber</name>
    <name type="synonym">Mertensiothuria leucospilota</name>
    <dbReference type="NCBI Taxonomy" id="206669"/>
    <lineage>
        <taxon>Eukaryota</taxon>
        <taxon>Metazoa</taxon>
        <taxon>Echinodermata</taxon>
        <taxon>Eleutherozoa</taxon>
        <taxon>Echinozoa</taxon>
        <taxon>Holothuroidea</taxon>
        <taxon>Aspidochirotacea</taxon>
        <taxon>Aspidochirotida</taxon>
        <taxon>Holothuriidae</taxon>
        <taxon>Holothuria</taxon>
    </lineage>
</organism>